<organism evidence="1 2">
    <name type="scientific">Maribacter ulvicola</name>
    <dbReference type="NCBI Taxonomy" id="228959"/>
    <lineage>
        <taxon>Bacteria</taxon>
        <taxon>Pseudomonadati</taxon>
        <taxon>Bacteroidota</taxon>
        <taxon>Flavobacteriia</taxon>
        <taxon>Flavobacteriales</taxon>
        <taxon>Flavobacteriaceae</taxon>
        <taxon>Maribacter</taxon>
    </lineage>
</organism>
<evidence type="ECO:0000313" key="2">
    <source>
        <dbReference type="Proteomes" id="UP000186953"/>
    </source>
</evidence>
<evidence type="ECO:0000313" key="1">
    <source>
        <dbReference type="EMBL" id="SIQ74034.1"/>
    </source>
</evidence>
<dbReference type="EMBL" id="FTMA01000003">
    <property type="protein sequence ID" value="SIQ74034.1"/>
    <property type="molecule type" value="Genomic_DNA"/>
</dbReference>
<gene>
    <name evidence="1" type="ORF">SAMN05421797_10329</name>
</gene>
<keyword evidence="2" id="KW-1185">Reference proteome</keyword>
<protein>
    <submittedName>
        <fullName evidence="1">Uncharacterized protein</fullName>
    </submittedName>
</protein>
<reference evidence="2" key="1">
    <citation type="submission" date="2017-01" db="EMBL/GenBank/DDBJ databases">
        <authorList>
            <person name="Varghese N."/>
            <person name="Submissions S."/>
        </authorList>
    </citation>
    <scope>NUCLEOTIDE SEQUENCE [LARGE SCALE GENOMIC DNA]</scope>
    <source>
        <strain evidence="2">DSM 15366</strain>
    </source>
</reference>
<dbReference type="AlphaFoldDB" id="A0A1N6V810"/>
<name>A0A1N6V810_9FLAO</name>
<sequence length="40" mass="4921">MLWLILWRKDQKIIQIGIDTRYEEQGFRNQLSEIEPLNEC</sequence>
<dbReference type="Proteomes" id="UP000186953">
    <property type="component" value="Unassembled WGS sequence"/>
</dbReference>
<proteinExistence type="predicted"/>
<accession>A0A1N6V810</accession>